<dbReference type="Gene3D" id="3.30.70.270">
    <property type="match status" value="1"/>
</dbReference>
<dbReference type="STRING" id="151549.A0A4C1UNR1"/>
<dbReference type="PANTHER" id="PTHR33064:SF37">
    <property type="entry name" value="RIBONUCLEASE H"/>
    <property type="match status" value="1"/>
</dbReference>
<dbReference type="SUPFAM" id="SSF56672">
    <property type="entry name" value="DNA/RNA polymerases"/>
    <property type="match status" value="1"/>
</dbReference>
<evidence type="ECO:0008006" key="3">
    <source>
        <dbReference type="Google" id="ProtNLM"/>
    </source>
</evidence>
<name>A0A4C1UNR1_EUMVA</name>
<organism evidence="1 2">
    <name type="scientific">Eumeta variegata</name>
    <name type="common">Bagworm moth</name>
    <name type="synonym">Eumeta japonica</name>
    <dbReference type="NCBI Taxonomy" id="151549"/>
    <lineage>
        <taxon>Eukaryota</taxon>
        <taxon>Metazoa</taxon>
        <taxon>Ecdysozoa</taxon>
        <taxon>Arthropoda</taxon>
        <taxon>Hexapoda</taxon>
        <taxon>Insecta</taxon>
        <taxon>Pterygota</taxon>
        <taxon>Neoptera</taxon>
        <taxon>Endopterygota</taxon>
        <taxon>Lepidoptera</taxon>
        <taxon>Glossata</taxon>
        <taxon>Ditrysia</taxon>
        <taxon>Tineoidea</taxon>
        <taxon>Psychidae</taxon>
        <taxon>Oiketicinae</taxon>
        <taxon>Eumeta</taxon>
    </lineage>
</organism>
<sequence>MSAKETKPLEQKADSIKNFPIPKTVKELRRFSGMINFYRRFIPDAARIQAQPNALLTGLIKNSHSVNIIGETPKAFNICNESLCHASLLAHLDCDAKLVLSLMLQTHLWKQYFNNINAGFGSPSHFTPINLVRHSEIIPPAIANS</sequence>
<keyword evidence="2" id="KW-1185">Reference proteome</keyword>
<proteinExistence type="predicted"/>
<dbReference type="OrthoDB" id="41323at2759"/>
<evidence type="ECO:0000313" key="1">
    <source>
        <dbReference type="EMBL" id="GBP28091.1"/>
    </source>
</evidence>
<dbReference type="EMBL" id="BGZK01000202">
    <property type="protein sequence ID" value="GBP28091.1"/>
    <property type="molecule type" value="Genomic_DNA"/>
</dbReference>
<dbReference type="InterPro" id="IPR043128">
    <property type="entry name" value="Rev_trsase/Diguanyl_cyclase"/>
</dbReference>
<reference evidence="1 2" key="1">
    <citation type="journal article" date="2019" name="Commun. Biol.">
        <title>The bagworm genome reveals a unique fibroin gene that provides high tensile strength.</title>
        <authorList>
            <person name="Kono N."/>
            <person name="Nakamura H."/>
            <person name="Ohtoshi R."/>
            <person name="Tomita M."/>
            <person name="Numata K."/>
            <person name="Arakawa K."/>
        </authorList>
    </citation>
    <scope>NUCLEOTIDE SEQUENCE [LARGE SCALE GENOMIC DNA]</scope>
</reference>
<gene>
    <name evidence="1" type="ORF">EVAR_21212_1</name>
</gene>
<dbReference type="AlphaFoldDB" id="A0A4C1UNR1"/>
<protein>
    <recommendedName>
        <fullName evidence="3">Retrovirus-related Pol polyprotein from transposon opus</fullName>
    </recommendedName>
</protein>
<comment type="caution">
    <text evidence="1">The sequence shown here is derived from an EMBL/GenBank/DDBJ whole genome shotgun (WGS) entry which is preliminary data.</text>
</comment>
<dbReference type="GO" id="GO:0071897">
    <property type="term" value="P:DNA biosynthetic process"/>
    <property type="evidence" value="ECO:0007669"/>
    <property type="project" value="UniProtKB-ARBA"/>
</dbReference>
<dbReference type="Proteomes" id="UP000299102">
    <property type="component" value="Unassembled WGS sequence"/>
</dbReference>
<accession>A0A4C1UNR1</accession>
<dbReference type="InterPro" id="IPR051320">
    <property type="entry name" value="Viral_Replic_Matur_Polypro"/>
</dbReference>
<dbReference type="PANTHER" id="PTHR33064">
    <property type="entry name" value="POL PROTEIN"/>
    <property type="match status" value="1"/>
</dbReference>
<evidence type="ECO:0000313" key="2">
    <source>
        <dbReference type="Proteomes" id="UP000299102"/>
    </source>
</evidence>
<dbReference type="InterPro" id="IPR043502">
    <property type="entry name" value="DNA/RNA_pol_sf"/>
</dbReference>